<feature type="region of interest" description="Disordered" evidence="1">
    <location>
        <begin position="17"/>
        <end position="66"/>
    </location>
</feature>
<feature type="compositionally biased region" description="Polar residues" evidence="1">
    <location>
        <begin position="230"/>
        <end position="240"/>
    </location>
</feature>
<proteinExistence type="predicted"/>
<dbReference type="AlphaFoldDB" id="A0AAW0VQ02"/>
<feature type="compositionally biased region" description="Basic residues" evidence="1">
    <location>
        <begin position="29"/>
        <end position="56"/>
    </location>
</feature>
<feature type="non-terminal residue" evidence="2">
    <location>
        <position position="312"/>
    </location>
</feature>
<protein>
    <submittedName>
        <fullName evidence="2">Uncharacterized protein</fullName>
    </submittedName>
</protein>
<dbReference type="Proteomes" id="UP001445076">
    <property type="component" value="Unassembled WGS sequence"/>
</dbReference>
<reference evidence="2 3" key="1">
    <citation type="journal article" date="2024" name="BMC Genomics">
        <title>Genome assembly of redclaw crayfish (Cherax quadricarinatus) provides insights into its immune adaptation and hypoxia tolerance.</title>
        <authorList>
            <person name="Liu Z."/>
            <person name="Zheng J."/>
            <person name="Li H."/>
            <person name="Fang K."/>
            <person name="Wang S."/>
            <person name="He J."/>
            <person name="Zhou D."/>
            <person name="Weng S."/>
            <person name="Chi M."/>
            <person name="Gu Z."/>
            <person name="He J."/>
            <person name="Li F."/>
            <person name="Wang M."/>
        </authorList>
    </citation>
    <scope>NUCLEOTIDE SEQUENCE [LARGE SCALE GENOMIC DNA]</scope>
    <source>
        <strain evidence="2">ZL_2023a</strain>
    </source>
</reference>
<dbReference type="EMBL" id="JARKIK010004848">
    <property type="protein sequence ID" value="KAK8718642.1"/>
    <property type="molecule type" value="Genomic_DNA"/>
</dbReference>
<feature type="region of interest" description="Disordered" evidence="1">
    <location>
        <begin position="111"/>
        <end position="132"/>
    </location>
</feature>
<feature type="region of interest" description="Disordered" evidence="1">
    <location>
        <begin position="269"/>
        <end position="312"/>
    </location>
</feature>
<sequence>RKAREFSLSSLGAQELEPGWERALSSSSKWKRKRKRRKRRRKGHLSRHRIRHKKRRLEKEYGQASGTAYPLRDRRILKPYYPGVYPQSPGTPDSLLSLLTVPTDNPLVPTTTDQDVWTSGRPLSPHPDSRGHAGLSVASLATTIPITSFLSLGNKGTTAPISGYQSTPDSSSHWDEKDRDRGLGLVVEKDLRPGNGHEGWQDQRDSRDGDRRQKLEHQRVPSAPLLLTVPSESTKASLGTSLDGLRSNWDPKEDIADLLKEGLTSQLTSVTGNVSRGASMARTSDHDPKSGPTSLTDGLGASSWPSPGTPGG</sequence>
<keyword evidence="3" id="KW-1185">Reference proteome</keyword>
<name>A0AAW0VQ02_CHEQU</name>
<feature type="non-terminal residue" evidence="2">
    <location>
        <position position="1"/>
    </location>
</feature>
<organism evidence="2 3">
    <name type="scientific">Cherax quadricarinatus</name>
    <name type="common">Australian red claw crayfish</name>
    <dbReference type="NCBI Taxonomy" id="27406"/>
    <lineage>
        <taxon>Eukaryota</taxon>
        <taxon>Metazoa</taxon>
        <taxon>Ecdysozoa</taxon>
        <taxon>Arthropoda</taxon>
        <taxon>Crustacea</taxon>
        <taxon>Multicrustacea</taxon>
        <taxon>Malacostraca</taxon>
        <taxon>Eumalacostraca</taxon>
        <taxon>Eucarida</taxon>
        <taxon>Decapoda</taxon>
        <taxon>Pleocyemata</taxon>
        <taxon>Astacidea</taxon>
        <taxon>Parastacoidea</taxon>
        <taxon>Parastacidae</taxon>
        <taxon>Cherax</taxon>
    </lineage>
</organism>
<feature type="compositionally biased region" description="Basic and acidic residues" evidence="1">
    <location>
        <begin position="199"/>
        <end position="219"/>
    </location>
</feature>
<comment type="caution">
    <text evidence="2">The sequence shown here is derived from an EMBL/GenBank/DDBJ whole genome shotgun (WGS) entry which is preliminary data.</text>
</comment>
<evidence type="ECO:0000256" key="1">
    <source>
        <dbReference type="SAM" id="MobiDB-lite"/>
    </source>
</evidence>
<gene>
    <name evidence="2" type="ORF">OTU49_014580</name>
</gene>
<feature type="region of interest" description="Disordered" evidence="1">
    <location>
        <begin position="186"/>
        <end position="249"/>
    </location>
</feature>
<evidence type="ECO:0000313" key="3">
    <source>
        <dbReference type="Proteomes" id="UP001445076"/>
    </source>
</evidence>
<accession>A0AAW0VQ02</accession>
<evidence type="ECO:0000313" key="2">
    <source>
        <dbReference type="EMBL" id="KAK8718642.1"/>
    </source>
</evidence>